<evidence type="ECO:0000313" key="2">
    <source>
        <dbReference type="Proteomes" id="UP000014629"/>
    </source>
</evidence>
<organism evidence="1 2">
    <name type="scientific">Streptomyces aurantiacus JA 4570</name>
    <dbReference type="NCBI Taxonomy" id="1286094"/>
    <lineage>
        <taxon>Bacteria</taxon>
        <taxon>Bacillati</taxon>
        <taxon>Actinomycetota</taxon>
        <taxon>Actinomycetes</taxon>
        <taxon>Kitasatosporales</taxon>
        <taxon>Streptomycetaceae</taxon>
        <taxon>Streptomyces</taxon>
        <taxon>Streptomyces aurantiacus group</taxon>
    </lineage>
</organism>
<name>S3ZP24_9ACTN</name>
<comment type="caution">
    <text evidence="1">The sequence shown here is derived from an EMBL/GenBank/DDBJ whole genome shotgun (WGS) entry which is preliminary data.</text>
</comment>
<dbReference type="AlphaFoldDB" id="S3ZP24"/>
<keyword evidence="2" id="KW-1185">Reference proteome</keyword>
<dbReference type="EMBL" id="AOPZ01000065">
    <property type="protein sequence ID" value="EPH45261.1"/>
    <property type="molecule type" value="Genomic_DNA"/>
</dbReference>
<protein>
    <submittedName>
        <fullName evidence="1">Uncharacterized protein</fullName>
    </submittedName>
</protein>
<reference evidence="1 2" key="1">
    <citation type="submission" date="2013-02" db="EMBL/GenBank/DDBJ databases">
        <title>Draft Genome Sequence of Streptomyces aurantiacus, Which Produces Setomimycin.</title>
        <authorList>
            <person name="Gruening B.A."/>
            <person name="Praeg A."/>
            <person name="Erxleben A."/>
            <person name="Guenther S."/>
            <person name="Mueller M."/>
        </authorList>
    </citation>
    <scope>NUCLEOTIDE SEQUENCE [LARGE SCALE GENOMIC DNA]</scope>
    <source>
        <strain evidence="1 2">JA 4570</strain>
    </source>
</reference>
<dbReference type="PATRIC" id="fig|1286094.4.peg.1637"/>
<gene>
    <name evidence="1" type="ORF">STRAU_1660</name>
</gene>
<dbReference type="Proteomes" id="UP000014629">
    <property type="component" value="Unassembled WGS sequence"/>
</dbReference>
<evidence type="ECO:0000313" key="1">
    <source>
        <dbReference type="EMBL" id="EPH45261.1"/>
    </source>
</evidence>
<sequence length="39" mass="4404">MLEPCLRACFPTCRRIHHRADACATESTPKARFEHSTCG</sequence>
<accession>S3ZP24</accession>
<proteinExistence type="predicted"/>